<keyword evidence="1" id="KW-0436">Ligase</keyword>
<dbReference type="EMBL" id="CP157947">
    <property type="protein sequence ID" value="XBS69142.1"/>
    <property type="molecule type" value="Genomic_DNA"/>
</dbReference>
<dbReference type="PROSITE" id="PS50975">
    <property type="entry name" value="ATP_GRASP"/>
    <property type="match status" value="1"/>
</dbReference>
<proteinExistence type="predicted"/>
<accession>A0AAU7Q7M0</accession>
<evidence type="ECO:0000256" key="3">
    <source>
        <dbReference type="ARBA" id="ARBA00022840"/>
    </source>
</evidence>
<dbReference type="Gene3D" id="3.30.470.20">
    <property type="entry name" value="ATP-grasp fold, B domain"/>
    <property type="match status" value="1"/>
</dbReference>
<protein>
    <submittedName>
        <fullName evidence="6">ATP-grasp domain-containing protein</fullName>
    </submittedName>
</protein>
<feature type="domain" description="ATP-grasp" evidence="5">
    <location>
        <begin position="112"/>
        <end position="319"/>
    </location>
</feature>
<dbReference type="Gene3D" id="3.30.1490.20">
    <property type="entry name" value="ATP-grasp fold, A domain"/>
    <property type="match status" value="1"/>
</dbReference>
<dbReference type="InterPro" id="IPR013815">
    <property type="entry name" value="ATP_grasp_subdomain_1"/>
</dbReference>
<dbReference type="Pfam" id="PF13535">
    <property type="entry name" value="ATP-grasp_4"/>
    <property type="match status" value="1"/>
</dbReference>
<dbReference type="GO" id="GO:0016874">
    <property type="term" value="F:ligase activity"/>
    <property type="evidence" value="ECO:0007669"/>
    <property type="project" value="UniProtKB-KW"/>
</dbReference>
<dbReference type="SUPFAM" id="SSF56059">
    <property type="entry name" value="Glutathione synthetase ATP-binding domain-like"/>
    <property type="match status" value="1"/>
</dbReference>
<name>A0AAU7Q7M0_9GAMM</name>
<reference evidence="6" key="1">
    <citation type="submission" date="2024-06" db="EMBL/GenBank/DDBJ databases">
        <authorList>
            <person name="Coelho C."/>
            <person name="Bento M."/>
            <person name="Garcia E."/>
            <person name="Camelo A."/>
            <person name="Brandao I."/>
            <person name="Espirito Santo C."/>
            <person name="Trovao J."/>
            <person name="Verissimo A."/>
            <person name="Costa J."/>
            <person name="Tiago I."/>
        </authorList>
    </citation>
    <scope>NUCLEOTIDE SEQUENCE</scope>
    <source>
        <strain evidence="6">KWT182</strain>
    </source>
</reference>
<dbReference type="Gene3D" id="3.40.50.20">
    <property type="match status" value="1"/>
</dbReference>
<evidence type="ECO:0000256" key="1">
    <source>
        <dbReference type="ARBA" id="ARBA00022598"/>
    </source>
</evidence>
<dbReference type="PANTHER" id="PTHR43585">
    <property type="entry name" value="FUMIPYRROLE BIOSYNTHESIS PROTEIN C"/>
    <property type="match status" value="1"/>
</dbReference>
<dbReference type="InterPro" id="IPR052032">
    <property type="entry name" value="ATP-dep_AA_Ligase"/>
</dbReference>
<organism evidence="6">
    <name type="scientific">Acerihabitans sp. KWT182</name>
    <dbReference type="NCBI Taxonomy" id="3157919"/>
    <lineage>
        <taxon>Bacteria</taxon>
        <taxon>Pseudomonadati</taxon>
        <taxon>Pseudomonadota</taxon>
        <taxon>Gammaproteobacteria</taxon>
        <taxon>Enterobacterales</taxon>
        <taxon>Pectobacteriaceae</taxon>
        <taxon>Acerihabitans</taxon>
    </lineage>
</organism>
<dbReference type="PANTHER" id="PTHR43585:SF2">
    <property type="entry name" value="ATP-GRASP ENZYME FSQD"/>
    <property type="match status" value="1"/>
</dbReference>
<dbReference type="AlphaFoldDB" id="A0AAU7Q7M0"/>
<sequence>MKLLNIEVTSRGDVFHSRYDIFRQQGAEIYYLTASRESADYPHFAGKCILPSKSIDTVLSKAKAWHKEIGFNAIITTDEASVISAAVLSEALGLPGIGLQAAKNSRNKYLMRLSHQNGGAPHPPFYLCDDLIQALRAGEKIGYPLIIKPTLGGNAEHVHLIRNDEAMRKQFPLVLQANQNYSYCHHEASGLDLGPNSLLVEGFLAGSEHCIEAWVCDGEAHIGSIADRISAELEVFDNDLYRTPSALSEKDIEKLRQALQAGVSAQGITHGVVHAEFRFHQGKPYILEIAARVGGGSLYKMARLSYDYCPITTAYRVATGQLVSPKPLKKNRSGCSRTHYVVQSGENHQNPRTGDCQVASCRIQPRYSRTGWGFS</sequence>
<evidence type="ECO:0000259" key="5">
    <source>
        <dbReference type="PROSITE" id="PS50975"/>
    </source>
</evidence>
<dbReference type="GO" id="GO:0005524">
    <property type="term" value="F:ATP binding"/>
    <property type="evidence" value="ECO:0007669"/>
    <property type="project" value="UniProtKB-UniRule"/>
</dbReference>
<keyword evidence="3 4" id="KW-0067">ATP-binding</keyword>
<gene>
    <name evidence="6" type="ORF">ABK905_22140</name>
</gene>
<dbReference type="GO" id="GO:0046872">
    <property type="term" value="F:metal ion binding"/>
    <property type="evidence" value="ECO:0007669"/>
    <property type="project" value="InterPro"/>
</dbReference>
<evidence type="ECO:0000256" key="4">
    <source>
        <dbReference type="PROSITE-ProRule" id="PRU00409"/>
    </source>
</evidence>
<evidence type="ECO:0000313" key="6">
    <source>
        <dbReference type="EMBL" id="XBS69142.1"/>
    </source>
</evidence>
<keyword evidence="2 4" id="KW-0547">Nucleotide-binding</keyword>
<dbReference type="InterPro" id="IPR011761">
    <property type="entry name" value="ATP-grasp"/>
</dbReference>
<evidence type="ECO:0000256" key="2">
    <source>
        <dbReference type="ARBA" id="ARBA00022741"/>
    </source>
</evidence>